<comment type="caution">
    <text evidence="2">The sequence shown here is derived from an EMBL/GenBank/DDBJ whole genome shotgun (WGS) entry which is preliminary data.</text>
</comment>
<protein>
    <submittedName>
        <fullName evidence="2">ImmA/IrrE family metallo-endopeptidase</fullName>
    </submittedName>
</protein>
<organism evidence="2 3">
    <name type="scientific">Brachybacterium rhamnosum</name>
    <dbReference type="NCBI Taxonomy" id="173361"/>
    <lineage>
        <taxon>Bacteria</taxon>
        <taxon>Bacillati</taxon>
        <taxon>Actinomycetota</taxon>
        <taxon>Actinomycetes</taxon>
        <taxon>Micrococcales</taxon>
        <taxon>Dermabacteraceae</taxon>
        <taxon>Brachybacterium</taxon>
    </lineage>
</organism>
<dbReference type="Proteomes" id="UP001597280">
    <property type="component" value="Unassembled WGS sequence"/>
</dbReference>
<evidence type="ECO:0000313" key="2">
    <source>
        <dbReference type="EMBL" id="MFD1835008.1"/>
    </source>
</evidence>
<dbReference type="RefSeq" id="WP_343904219.1">
    <property type="nucleotide sequence ID" value="NZ_BAAAIS010000002.1"/>
</dbReference>
<evidence type="ECO:0000313" key="3">
    <source>
        <dbReference type="Proteomes" id="UP001597280"/>
    </source>
</evidence>
<feature type="domain" description="IrrE N-terminal-like" evidence="1">
    <location>
        <begin position="39"/>
        <end position="131"/>
    </location>
</feature>
<dbReference type="InterPro" id="IPR010359">
    <property type="entry name" value="IrrE_HExxH"/>
</dbReference>
<sequence>MERSPPRMTTTLPRPASPAIEDLIGEAHRRGLRVWWRRLGDRDGAWSCRHGGIWLRPDLTAAEACSVLAHELGHAHYNDVGPQGDREEARAWRFAARHLVDVDSYAAAEQEHGPHPGALAAALGVTPDVVKAFQSMMRSLL</sequence>
<proteinExistence type="predicted"/>
<name>A0ABW4Q015_9MICO</name>
<gene>
    <name evidence="2" type="ORF">ACFSDA_07940</name>
</gene>
<dbReference type="EMBL" id="JBHUFL010000002">
    <property type="protein sequence ID" value="MFD1835008.1"/>
    <property type="molecule type" value="Genomic_DNA"/>
</dbReference>
<accession>A0ABW4Q015</accession>
<reference evidence="3" key="1">
    <citation type="journal article" date="2019" name="Int. J. Syst. Evol. Microbiol.">
        <title>The Global Catalogue of Microorganisms (GCM) 10K type strain sequencing project: providing services to taxonomists for standard genome sequencing and annotation.</title>
        <authorList>
            <consortium name="The Broad Institute Genomics Platform"/>
            <consortium name="The Broad Institute Genome Sequencing Center for Infectious Disease"/>
            <person name="Wu L."/>
            <person name="Ma J."/>
        </authorList>
    </citation>
    <scope>NUCLEOTIDE SEQUENCE [LARGE SCALE GENOMIC DNA]</scope>
    <source>
        <strain evidence="3">JCM 11650</strain>
    </source>
</reference>
<dbReference type="Pfam" id="PF06114">
    <property type="entry name" value="Peptidase_M78"/>
    <property type="match status" value="1"/>
</dbReference>
<keyword evidence="3" id="KW-1185">Reference proteome</keyword>
<evidence type="ECO:0000259" key="1">
    <source>
        <dbReference type="Pfam" id="PF06114"/>
    </source>
</evidence>